<keyword evidence="7" id="KW-0812">Transmembrane</keyword>
<dbReference type="EMBL" id="PQAP01000148">
    <property type="protein sequence ID" value="PWB70312.1"/>
    <property type="molecule type" value="Genomic_DNA"/>
</dbReference>
<dbReference type="AlphaFoldDB" id="A0A855WY05"/>
<evidence type="ECO:0000313" key="10">
    <source>
        <dbReference type="Proteomes" id="UP000250918"/>
    </source>
</evidence>
<keyword evidence="3" id="KW-0479">Metal-binding</keyword>
<keyword evidence="4" id="KW-0408">Iron</keyword>
<dbReference type="GO" id="GO:0005886">
    <property type="term" value="C:plasma membrane"/>
    <property type="evidence" value="ECO:0007669"/>
    <property type="project" value="UniProtKB-SubCell"/>
</dbReference>
<accession>A0A855WY05</accession>
<feature type="domain" description="4Fe-4S ferredoxin-type" evidence="8">
    <location>
        <begin position="199"/>
        <end position="218"/>
    </location>
</feature>
<evidence type="ECO:0000256" key="3">
    <source>
        <dbReference type="ARBA" id="ARBA00022723"/>
    </source>
</evidence>
<name>A0A855WY05_9BACT</name>
<evidence type="ECO:0000256" key="5">
    <source>
        <dbReference type="ARBA" id="ARBA00023014"/>
    </source>
</evidence>
<dbReference type="GO" id="GO:0046872">
    <property type="term" value="F:metal ion binding"/>
    <property type="evidence" value="ECO:0007669"/>
    <property type="project" value="UniProtKB-KW"/>
</dbReference>
<reference evidence="9 10" key="1">
    <citation type="journal article" date="2018" name="ISME J.">
        <title>A methanotrophic archaeon couples anaerobic oxidation of methane to Fe(III) reduction.</title>
        <authorList>
            <person name="Cai C."/>
            <person name="Leu A.O."/>
            <person name="Xie G.J."/>
            <person name="Guo J."/>
            <person name="Feng Y."/>
            <person name="Zhao J.X."/>
            <person name="Tyson G.W."/>
            <person name="Yuan Z."/>
            <person name="Hu S."/>
        </authorList>
    </citation>
    <scope>NUCLEOTIDE SEQUENCE [LARGE SCALE GENOMIC DNA]</scope>
    <source>
        <strain evidence="9">FeB_12</strain>
    </source>
</reference>
<comment type="caution">
    <text evidence="9">The sequence shown here is derived from an EMBL/GenBank/DDBJ whole genome shotgun (WGS) entry which is preliminary data.</text>
</comment>
<evidence type="ECO:0000256" key="6">
    <source>
        <dbReference type="ARBA" id="ARBA00023136"/>
    </source>
</evidence>
<feature type="transmembrane region" description="Helical" evidence="7">
    <location>
        <begin position="12"/>
        <end position="29"/>
    </location>
</feature>
<feature type="transmembrane region" description="Helical" evidence="7">
    <location>
        <begin position="152"/>
        <end position="175"/>
    </location>
</feature>
<evidence type="ECO:0000256" key="4">
    <source>
        <dbReference type="ARBA" id="ARBA00023004"/>
    </source>
</evidence>
<feature type="domain" description="4Fe-4S ferredoxin-type" evidence="8">
    <location>
        <begin position="225"/>
        <end position="256"/>
    </location>
</feature>
<dbReference type="PROSITE" id="PS00198">
    <property type="entry name" value="4FE4S_FER_1"/>
    <property type="match status" value="1"/>
</dbReference>
<dbReference type="PROSITE" id="PS51379">
    <property type="entry name" value="4FE4S_FER_2"/>
    <property type="match status" value="2"/>
</dbReference>
<keyword evidence="2" id="KW-1003">Cell membrane</keyword>
<keyword evidence="6 7" id="KW-0472">Membrane</keyword>
<feature type="transmembrane region" description="Helical" evidence="7">
    <location>
        <begin position="49"/>
        <end position="75"/>
    </location>
</feature>
<dbReference type="Pfam" id="PF12801">
    <property type="entry name" value="Fer4_5"/>
    <property type="match status" value="2"/>
</dbReference>
<feature type="transmembrane region" description="Helical" evidence="7">
    <location>
        <begin position="114"/>
        <end position="132"/>
    </location>
</feature>
<evidence type="ECO:0000256" key="7">
    <source>
        <dbReference type="SAM" id="Phobius"/>
    </source>
</evidence>
<protein>
    <recommendedName>
        <fullName evidence="8">4Fe-4S ferredoxin-type domain-containing protein</fullName>
    </recommendedName>
</protein>
<dbReference type="PANTHER" id="PTHR30224">
    <property type="entry name" value="ELECTRON TRANSPORT PROTEIN"/>
    <property type="match status" value="1"/>
</dbReference>
<evidence type="ECO:0000313" key="9">
    <source>
        <dbReference type="EMBL" id="PWB70312.1"/>
    </source>
</evidence>
<evidence type="ECO:0000256" key="2">
    <source>
        <dbReference type="ARBA" id="ARBA00022475"/>
    </source>
</evidence>
<proteinExistence type="predicted"/>
<dbReference type="SUPFAM" id="SSF54862">
    <property type="entry name" value="4Fe-4S ferredoxins"/>
    <property type="match status" value="1"/>
</dbReference>
<comment type="subcellular location">
    <subcellularLocation>
        <location evidence="1">Cell membrane</location>
    </subcellularLocation>
</comment>
<dbReference type="GO" id="GO:0051536">
    <property type="term" value="F:iron-sulfur cluster binding"/>
    <property type="evidence" value="ECO:0007669"/>
    <property type="project" value="UniProtKB-KW"/>
</dbReference>
<keyword evidence="5" id="KW-0411">Iron-sulfur</keyword>
<dbReference type="InterPro" id="IPR017896">
    <property type="entry name" value="4Fe4S_Fe-S-bd"/>
</dbReference>
<keyword evidence="7" id="KW-1133">Transmembrane helix</keyword>
<dbReference type="InterPro" id="IPR017900">
    <property type="entry name" value="4Fe4S_Fe_S_CS"/>
</dbReference>
<sequence>MTIPRTRYYRYSIFIAIIGLVTWLALGYGSRSFEAYCPFGGAESLWGLFTAGEFTCALGPLNLSIMIALLALVLLSKKSFCGWACPIGFLSELGARLGGLLWKKRPRVPGKTNNWLKLLRYVSLILALVFTYKTGELILRGYDPFYLTFSGIGHGSAGIISIIVLAVLVIGALFVPMMFCRYLCPMGAVFDPFSRLGVIKIIRDESTCTSCGKCGKACVQDIPVHSLHVIRHRDCTNCLECLDACPEKDTLQLRARL</sequence>
<evidence type="ECO:0000259" key="8">
    <source>
        <dbReference type="PROSITE" id="PS51379"/>
    </source>
</evidence>
<evidence type="ECO:0000256" key="1">
    <source>
        <dbReference type="ARBA" id="ARBA00004236"/>
    </source>
</evidence>
<organism evidence="9 10">
    <name type="scientific">candidate division GN15 bacterium</name>
    <dbReference type="NCBI Taxonomy" id="2072418"/>
    <lineage>
        <taxon>Bacteria</taxon>
        <taxon>candidate division GN15</taxon>
    </lineage>
</organism>
<dbReference type="Proteomes" id="UP000250918">
    <property type="component" value="Unassembled WGS sequence"/>
</dbReference>
<dbReference type="InterPro" id="IPR052378">
    <property type="entry name" value="NosR_regulator"/>
</dbReference>
<gene>
    <name evidence="9" type="ORF">C3F09_09215</name>
</gene>
<dbReference type="PANTHER" id="PTHR30224:SF4">
    <property type="entry name" value="ELECTRON TRANSPORT PROTEIN YCCM-RELATED"/>
    <property type="match status" value="1"/>
</dbReference>